<gene>
    <name evidence="2" type="ORF">SAMN05216476_5583</name>
</gene>
<sequence length="58" mass="6462">MDNANPPVGASLWEQSLLAMNDDAGLRLDRVVRIASKLCSHNPRGEDKDRRKTPCQSQ</sequence>
<feature type="compositionally biased region" description="Basic and acidic residues" evidence="1">
    <location>
        <begin position="43"/>
        <end position="52"/>
    </location>
</feature>
<evidence type="ECO:0000313" key="3">
    <source>
        <dbReference type="Proteomes" id="UP000183772"/>
    </source>
</evidence>
<dbReference type="Proteomes" id="UP000183772">
    <property type="component" value="Chromosome I"/>
</dbReference>
<keyword evidence="3" id="KW-1185">Reference proteome</keyword>
<evidence type="ECO:0000313" key="2">
    <source>
        <dbReference type="EMBL" id="SDU76128.1"/>
    </source>
</evidence>
<reference evidence="2 3" key="1">
    <citation type="submission" date="2016-10" db="EMBL/GenBank/DDBJ databases">
        <authorList>
            <person name="Varghese N."/>
            <person name="Submissions S."/>
        </authorList>
    </citation>
    <scope>NUCLEOTIDE SEQUENCE [LARGE SCALE GENOMIC DNA]</scope>
    <source>
        <strain evidence="2 3">DSM 16733</strain>
    </source>
</reference>
<dbReference type="EMBL" id="LT629790">
    <property type="protein sequence ID" value="SDU76128.1"/>
    <property type="molecule type" value="Genomic_DNA"/>
</dbReference>
<organism evidence="2 3">
    <name type="scientific">Pseudomonas mediterranea</name>
    <dbReference type="NCBI Taxonomy" id="183795"/>
    <lineage>
        <taxon>Bacteria</taxon>
        <taxon>Pseudomonadati</taxon>
        <taxon>Pseudomonadota</taxon>
        <taxon>Gammaproteobacteria</taxon>
        <taxon>Pseudomonadales</taxon>
        <taxon>Pseudomonadaceae</taxon>
        <taxon>Pseudomonas</taxon>
    </lineage>
</organism>
<name>A0AAX2DJG4_9PSED</name>
<protein>
    <submittedName>
        <fullName evidence="2">Uncharacterized protein</fullName>
    </submittedName>
</protein>
<dbReference type="AlphaFoldDB" id="A0AAX2DJG4"/>
<proteinExistence type="predicted"/>
<accession>A0AAX2DJG4</accession>
<evidence type="ECO:0000256" key="1">
    <source>
        <dbReference type="SAM" id="MobiDB-lite"/>
    </source>
</evidence>
<feature type="region of interest" description="Disordered" evidence="1">
    <location>
        <begin position="39"/>
        <end position="58"/>
    </location>
</feature>